<evidence type="ECO:0000256" key="1">
    <source>
        <dbReference type="SAM" id="SignalP"/>
    </source>
</evidence>
<dbReference type="SUPFAM" id="SSF48452">
    <property type="entry name" value="TPR-like"/>
    <property type="match status" value="1"/>
</dbReference>
<keyword evidence="3" id="KW-1185">Reference proteome</keyword>
<dbReference type="Proteomes" id="UP000251993">
    <property type="component" value="Chromosome"/>
</dbReference>
<dbReference type="EMBL" id="CP030850">
    <property type="protein sequence ID" value="AXE18463.1"/>
    <property type="molecule type" value="Genomic_DNA"/>
</dbReference>
<dbReference type="InterPro" id="IPR041662">
    <property type="entry name" value="SusD-like_2"/>
</dbReference>
<reference evidence="2 3" key="1">
    <citation type="submission" date="2018-07" db="EMBL/GenBank/DDBJ databases">
        <title>Genome sequencing of Runella.</title>
        <authorList>
            <person name="Baek M.-G."/>
            <person name="Yi H."/>
        </authorList>
    </citation>
    <scope>NUCLEOTIDE SEQUENCE [LARGE SCALE GENOMIC DNA]</scope>
    <source>
        <strain evidence="2 3">HYN0085</strain>
    </source>
</reference>
<keyword evidence="2" id="KW-0449">Lipoprotein</keyword>
<proteinExistence type="predicted"/>
<dbReference type="PROSITE" id="PS51257">
    <property type="entry name" value="PROKAR_LIPOPROTEIN"/>
    <property type="match status" value="1"/>
</dbReference>
<feature type="chain" id="PRO_5016675740" evidence="1">
    <location>
        <begin position="23"/>
        <end position="564"/>
    </location>
</feature>
<accession>A0A344TIJ2</accession>
<gene>
    <name evidence="2" type="ORF">DR864_12215</name>
</gene>
<dbReference type="InterPro" id="IPR011990">
    <property type="entry name" value="TPR-like_helical_dom_sf"/>
</dbReference>
<organism evidence="2 3">
    <name type="scientific">Runella rosea</name>
    <dbReference type="NCBI Taxonomy" id="2259595"/>
    <lineage>
        <taxon>Bacteria</taxon>
        <taxon>Pseudomonadati</taxon>
        <taxon>Bacteroidota</taxon>
        <taxon>Cytophagia</taxon>
        <taxon>Cytophagales</taxon>
        <taxon>Spirosomataceae</taxon>
        <taxon>Runella</taxon>
    </lineage>
</organism>
<name>A0A344TIJ2_9BACT</name>
<sequence length="564" mass="62591">MNMLKKISKSVLVLAVMLVASCSDRLSEINENPNGIDPATANPNLMMPEVMNNAARGYLELGYGDVAGVAQHIQHDGWFSGINHYDWGPQDWSGWYNMLRNNEFLYKRSVELNYKFHQGVALTMRSFIFGVITDLWGDAPYTSAVKGDQSNEFLKPGFDSQEVIYKGIIADLKAASALFATKDATGYTAGYDIFYAGNPTSWQKFANTLLLRYYMRVSEKMPAEAKAGIEAIYASGVYMKTPAEDAVMNYIGATAGNSWPGAVAFDQEQSNFRRKKPAQTLLNSLMTNSDPRLKVWFAPVYVRWVADPTLATPVDEFIRKDGVIMQGTRYLTDVVFNAEVKKGVKFTRHYNPKLYTGTLDTNEYVGVPPGLRQPDYYNNNPTPGQTVQNQHVSQLADAYRGSSGGLLKARLASSAETAFILAEAAQKGWAVGTAATHYNAGVKNSLETWGVGSQYDAYIAKPGVAYNNTLERIMEQKWIASWTAATEAWFDYRRTGLPALKAGQASAEPVLPVRFNYGDNEVNFNRTNADDAINKLETTKHSGLRGKNSQWSKPWVIQGTGKPW</sequence>
<evidence type="ECO:0000313" key="3">
    <source>
        <dbReference type="Proteomes" id="UP000251993"/>
    </source>
</evidence>
<evidence type="ECO:0000313" key="2">
    <source>
        <dbReference type="EMBL" id="AXE18463.1"/>
    </source>
</evidence>
<dbReference type="OrthoDB" id="843771at2"/>
<dbReference type="Pfam" id="PF12771">
    <property type="entry name" value="SusD-like_2"/>
    <property type="match status" value="2"/>
</dbReference>
<keyword evidence="1" id="KW-0732">Signal</keyword>
<feature type="signal peptide" evidence="1">
    <location>
        <begin position="1"/>
        <end position="22"/>
    </location>
</feature>
<dbReference type="Gene3D" id="1.25.40.390">
    <property type="match status" value="2"/>
</dbReference>
<dbReference type="KEGG" id="run:DR864_12215"/>
<protein>
    <submittedName>
        <fullName evidence="2">SusD/RagB family nutrient-binding outer membrane lipoprotein</fullName>
    </submittedName>
</protein>
<dbReference type="AlphaFoldDB" id="A0A344TIJ2"/>